<dbReference type="Gene3D" id="3.40.50.11660">
    <property type="entry name" value="Glycosyl transferase family 10, C-terminal domain"/>
    <property type="match status" value="1"/>
</dbReference>
<dbReference type="InterPro" id="IPR041058">
    <property type="entry name" value="FucT_N"/>
</dbReference>
<protein>
    <recommendedName>
        <fullName evidence="8">Glycosyltransferase</fullName>
    </recommendedName>
</protein>
<sequence>METLRPKVKVAFVDFWETFDPANHYLMRQLKKIAGVELSDSPDVLFYSDGKGGVHRHFRGKKVYVAIEDRTPNFRECDYALSFREMDDERNLRLPFYVTVGNGAEPLIRGDEAAEAQLRGQRRRFCAFVASNANPRRTARRRSFYKMLHAQRHVDSGGKFLNNVGGPVVDKHAFISGARFCLALENYALSGYTTEKLYQAMAARCIPIYWGNPDVAEDFNPTSFINITNFDTDAEAVEHILEVDQNPDLQAKYHREPFFPGNKPTKYFRDDYLLPQLEKIIADPKKRRSHFWFGDIVYDLRKRWGFHIPVLAPNAHLGPRFANAEVE</sequence>
<evidence type="ECO:0000256" key="3">
    <source>
        <dbReference type="ARBA" id="ARBA00022679"/>
    </source>
</evidence>
<gene>
    <name evidence="6" type="ORF">GCM10007047_07140</name>
</gene>
<dbReference type="PANTHER" id="PTHR11929:SF194">
    <property type="entry name" value="ALPHA-(1,3)-FUCOSYLTRANSFERASE 10"/>
    <property type="match status" value="1"/>
</dbReference>
<evidence type="ECO:0000313" key="6">
    <source>
        <dbReference type="EMBL" id="GHB94066.1"/>
    </source>
</evidence>
<dbReference type="EMBL" id="BMXG01000003">
    <property type="protein sequence ID" value="GHB94066.1"/>
    <property type="molecule type" value="Genomic_DNA"/>
</dbReference>
<dbReference type="Gene3D" id="3.40.50.11650">
    <property type="entry name" value="Glycosyl transferase family 10, N-terminal domain"/>
    <property type="match status" value="1"/>
</dbReference>
<dbReference type="AlphaFoldDB" id="A0A8J3DHQ2"/>
<evidence type="ECO:0000313" key="7">
    <source>
        <dbReference type="Proteomes" id="UP000642829"/>
    </source>
</evidence>
<dbReference type="PANTHER" id="PTHR11929">
    <property type="entry name" value="ALPHA- 1,3 -FUCOSYLTRANSFERASE"/>
    <property type="match status" value="1"/>
</dbReference>
<accession>A0A8J3DHQ2</accession>
<dbReference type="RefSeq" id="WP_189511924.1">
    <property type="nucleotide sequence ID" value="NZ_JAENIH010000039.1"/>
</dbReference>
<dbReference type="Proteomes" id="UP000642829">
    <property type="component" value="Unassembled WGS sequence"/>
</dbReference>
<keyword evidence="3" id="KW-0808">Transferase</keyword>
<evidence type="ECO:0000256" key="1">
    <source>
        <dbReference type="ARBA" id="ARBA00008919"/>
    </source>
</evidence>
<evidence type="ECO:0000259" key="5">
    <source>
        <dbReference type="Pfam" id="PF18025"/>
    </source>
</evidence>
<dbReference type="Pfam" id="PF00852">
    <property type="entry name" value="Glyco_transf_10"/>
    <property type="match status" value="1"/>
</dbReference>
<dbReference type="InterPro" id="IPR055270">
    <property type="entry name" value="Glyco_tran_10_C"/>
</dbReference>
<evidence type="ECO:0000259" key="4">
    <source>
        <dbReference type="Pfam" id="PF00852"/>
    </source>
</evidence>
<dbReference type="Pfam" id="PF18025">
    <property type="entry name" value="FucT_N"/>
    <property type="match status" value="1"/>
</dbReference>
<evidence type="ECO:0008006" key="8">
    <source>
        <dbReference type="Google" id="ProtNLM"/>
    </source>
</evidence>
<dbReference type="InterPro" id="IPR001503">
    <property type="entry name" value="Glyco_trans_10"/>
</dbReference>
<comment type="caution">
    <text evidence="6">The sequence shown here is derived from an EMBL/GenBank/DDBJ whole genome shotgun (WGS) entry which is preliminary data.</text>
</comment>
<dbReference type="InterPro" id="IPR038577">
    <property type="entry name" value="GT10-like_C_sf"/>
</dbReference>
<proteinExistence type="inferred from homology"/>
<name>A0A8J3DHQ2_9BACT</name>
<feature type="domain" description="Fucosyltransferase C-terminal" evidence="4">
    <location>
        <begin position="122"/>
        <end position="255"/>
    </location>
</feature>
<dbReference type="GO" id="GO:0046920">
    <property type="term" value="F:alpha-(1-&gt;3)-fucosyltransferase activity"/>
    <property type="evidence" value="ECO:0007669"/>
    <property type="project" value="TreeGrafter"/>
</dbReference>
<keyword evidence="7" id="KW-1185">Reference proteome</keyword>
<reference evidence="6" key="2">
    <citation type="submission" date="2020-09" db="EMBL/GenBank/DDBJ databases">
        <authorList>
            <person name="Sun Q."/>
            <person name="Kim S."/>
        </authorList>
    </citation>
    <scope>NUCLEOTIDE SEQUENCE</scope>
    <source>
        <strain evidence="6">KCTC 12870</strain>
    </source>
</reference>
<comment type="similarity">
    <text evidence="1">Belongs to the glycosyltransferase 10 family.</text>
</comment>
<reference evidence="6" key="1">
    <citation type="journal article" date="2014" name="Int. J. Syst. Evol. Microbiol.">
        <title>Complete genome sequence of Corynebacterium casei LMG S-19264T (=DSM 44701T), isolated from a smear-ripened cheese.</title>
        <authorList>
            <consortium name="US DOE Joint Genome Institute (JGI-PGF)"/>
            <person name="Walter F."/>
            <person name="Albersmeier A."/>
            <person name="Kalinowski J."/>
            <person name="Ruckert C."/>
        </authorList>
    </citation>
    <scope>NUCLEOTIDE SEQUENCE</scope>
    <source>
        <strain evidence="6">KCTC 12870</strain>
    </source>
</reference>
<dbReference type="SUPFAM" id="SSF53756">
    <property type="entry name" value="UDP-Glycosyltransferase/glycogen phosphorylase"/>
    <property type="match status" value="1"/>
</dbReference>
<feature type="domain" description="Alpha-(1,3)-fucosyltransferase FucT N-terminal" evidence="5">
    <location>
        <begin position="10"/>
        <end position="98"/>
    </location>
</feature>
<keyword evidence="2" id="KW-0328">Glycosyltransferase</keyword>
<evidence type="ECO:0000256" key="2">
    <source>
        <dbReference type="ARBA" id="ARBA00022676"/>
    </source>
</evidence>
<dbReference type="GO" id="GO:0016020">
    <property type="term" value="C:membrane"/>
    <property type="evidence" value="ECO:0007669"/>
    <property type="project" value="InterPro"/>
</dbReference>
<dbReference type="InterPro" id="IPR042574">
    <property type="entry name" value="FucT_N_sf"/>
</dbReference>
<organism evidence="6 7">
    <name type="scientific">Cerasicoccus arenae</name>
    <dbReference type="NCBI Taxonomy" id="424488"/>
    <lineage>
        <taxon>Bacteria</taxon>
        <taxon>Pseudomonadati</taxon>
        <taxon>Verrucomicrobiota</taxon>
        <taxon>Opitutia</taxon>
        <taxon>Puniceicoccales</taxon>
        <taxon>Cerasicoccaceae</taxon>
        <taxon>Cerasicoccus</taxon>
    </lineage>
</organism>